<accession>A0AAV4JWI3</accession>
<protein>
    <submittedName>
        <fullName evidence="1">Uncharacterized protein</fullName>
    </submittedName>
</protein>
<evidence type="ECO:0000313" key="2">
    <source>
        <dbReference type="Proteomes" id="UP000762676"/>
    </source>
</evidence>
<keyword evidence="2" id="KW-1185">Reference proteome</keyword>
<name>A0AAV4JWI3_9GAST</name>
<dbReference type="EMBL" id="BMAT01003411">
    <property type="protein sequence ID" value="GFS24906.1"/>
    <property type="molecule type" value="Genomic_DNA"/>
</dbReference>
<gene>
    <name evidence="1" type="ORF">ElyMa_001674500</name>
</gene>
<organism evidence="1 2">
    <name type="scientific">Elysia marginata</name>
    <dbReference type="NCBI Taxonomy" id="1093978"/>
    <lineage>
        <taxon>Eukaryota</taxon>
        <taxon>Metazoa</taxon>
        <taxon>Spiralia</taxon>
        <taxon>Lophotrochozoa</taxon>
        <taxon>Mollusca</taxon>
        <taxon>Gastropoda</taxon>
        <taxon>Heterobranchia</taxon>
        <taxon>Euthyneura</taxon>
        <taxon>Panpulmonata</taxon>
        <taxon>Sacoglossa</taxon>
        <taxon>Placobranchoidea</taxon>
        <taxon>Plakobranchidae</taxon>
        <taxon>Elysia</taxon>
    </lineage>
</organism>
<reference evidence="1 2" key="1">
    <citation type="journal article" date="2021" name="Elife">
        <title>Chloroplast acquisition without the gene transfer in kleptoplastic sea slugs, Plakobranchus ocellatus.</title>
        <authorList>
            <person name="Maeda T."/>
            <person name="Takahashi S."/>
            <person name="Yoshida T."/>
            <person name="Shimamura S."/>
            <person name="Takaki Y."/>
            <person name="Nagai Y."/>
            <person name="Toyoda A."/>
            <person name="Suzuki Y."/>
            <person name="Arimoto A."/>
            <person name="Ishii H."/>
            <person name="Satoh N."/>
            <person name="Nishiyama T."/>
            <person name="Hasebe M."/>
            <person name="Maruyama T."/>
            <person name="Minagawa J."/>
            <person name="Obokata J."/>
            <person name="Shigenobu S."/>
        </authorList>
    </citation>
    <scope>NUCLEOTIDE SEQUENCE [LARGE SCALE GENOMIC DNA]</scope>
</reference>
<evidence type="ECO:0000313" key="1">
    <source>
        <dbReference type="EMBL" id="GFS24906.1"/>
    </source>
</evidence>
<sequence length="146" mass="16656">MYRFCVRFQEVQTSKQYLQCLGGELCCSRSSCSESVPYFCITKHAVNQAAYDWYVLHAFMDSKIRGCSIVSSFNRTLLRSPGPCFPFALCLQLRHSATVTLCFLNLHLRVSVCVCVCLSEYMYSYNAPSVTVQEAICIENVQRRES</sequence>
<comment type="caution">
    <text evidence="1">The sequence shown here is derived from an EMBL/GenBank/DDBJ whole genome shotgun (WGS) entry which is preliminary data.</text>
</comment>
<dbReference type="Proteomes" id="UP000762676">
    <property type="component" value="Unassembled WGS sequence"/>
</dbReference>
<proteinExistence type="predicted"/>
<dbReference type="AlphaFoldDB" id="A0AAV4JWI3"/>